<dbReference type="STRING" id="706587.Desti_1048"/>
<gene>
    <name evidence="3" type="ordered locus">Desti_1048</name>
</gene>
<dbReference type="EMBL" id="CP003360">
    <property type="protein sequence ID" value="AFM23764.1"/>
    <property type="molecule type" value="Genomic_DNA"/>
</dbReference>
<keyword evidence="2" id="KW-0472">Membrane</keyword>
<evidence type="ECO:0000313" key="3">
    <source>
        <dbReference type="EMBL" id="AFM23764.1"/>
    </source>
</evidence>
<dbReference type="RefSeq" id="WP_014808917.1">
    <property type="nucleotide sequence ID" value="NC_018025.1"/>
</dbReference>
<feature type="transmembrane region" description="Helical" evidence="2">
    <location>
        <begin position="187"/>
        <end position="206"/>
    </location>
</feature>
<feature type="transmembrane region" description="Helical" evidence="2">
    <location>
        <begin position="57"/>
        <end position="78"/>
    </location>
</feature>
<dbReference type="Pfam" id="PF03741">
    <property type="entry name" value="TerC"/>
    <property type="match status" value="1"/>
</dbReference>
<feature type="transmembrane region" description="Helical" evidence="2">
    <location>
        <begin position="154"/>
        <end position="175"/>
    </location>
</feature>
<dbReference type="InterPro" id="IPR005496">
    <property type="entry name" value="Integral_membrane_TerC"/>
</dbReference>
<feature type="compositionally biased region" description="Basic and acidic residues" evidence="1">
    <location>
        <begin position="266"/>
        <end position="277"/>
    </location>
</feature>
<feature type="transmembrane region" description="Helical" evidence="2">
    <location>
        <begin position="124"/>
        <end position="148"/>
    </location>
</feature>
<evidence type="ECO:0000256" key="2">
    <source>
        <dbReference type="SAM" id="Phobius"/>
    </source>
</evidence>
<dbReference type="PANTHER" id="PTHR30060">
    <property type="entry name" value="INNER MEMBRANE PROTEIN"/>
    <property type="match status" value="1"/>
</dbReference>
<evidence type="ECO:0000256" key="1">
    <source>
        <dbReference type="SAM" id="MobiDB-lite"/>
    </source>
</evidence>
<dbReference type="HOGENOM" id="CLU_064910_0_0_7"/>
<dbReference type="GO" id="GO:0005886">
    <property type="term" value="C:plasma membrane"/>
    <property type="evidence" value="ECO:0007669"/>
    <property type="project" value="TreeGrafter"/>
</dbReference>
<keyword evidence="4" id="KW-1185">Reference proteome</keyword>
<name>I4C2H3_DESTA</name>
<dbReference type="AlphaFoldDB" id="I4C2H3"/>
<dbReference type="eggNOG" id="COG0861">
    <property type="taxonomic scope" value="Bacteria"/>
</dbReference>
<reference evidence="4" key="1">
    <citation type="submission" date="2012-06" db="EMBL/GenBank/DDBJ databases">
        <title>Complete sequence of chromosome of Desulfomonile tiedjei DSM 6799.</title>
        <authorList>
            <person name="Lucas S."/>
            <person name="Copeland A."/>
            <person name="Lapidus A."/>
            <person name="Glavina del Rio T."/>
            <person name="Dalin E."/>
            <person name="Tice H."/>
            <person name="Bruce D."/>
            <person name="Goodwin L."/>
            <person name="Pitluck S."/>
            <person name="Peters L."/>
            <person name="Ovchinnikova G."/>
            <person name="Zeytun A."/>
            <person name="Lu M."/>
            <person name="Kyrpides N."/>
            <person name="Mavromatis K."/>
            <person name="Ivanova N."/>
            <person name="Brettin T."/>
            <person name="Detter J.C."/>
            <person name="Han C."/>
            <person name="Larimer F."/>
            <person name="Land M."/>
            <person name="Hauser L."/>
            <person name="Markowitz V."/>
            <person name="Cheng J.-F."/>
            <person name="Hugenholtz P."/>
            <person name="Woyke T."/>
            <person name="Wu D."/>
            <person name="Spring S."/>
            <person name="Schroeder M."/>
            <person name="Brambilla E."/>
            <person name="Klenk H.-P."/>
            <person name="Eisen J.A."/>
        </authorList>
    </citation>
    <scope>NUCLEOTIDE SEQUENCE [LARGE SCALE GENOMIC DNA]</scope>
    <source>
        <strain evidence="4">ATCC 49306 / DSM 6799 / DCB-1</strain>
    </source>
</reference>
<evidence type="ECO:0000313" key="4">
    <source>
        <dbReference type="Proteomes" id="UP000006055"/>
    </source>
</evidence>
<accession>I4C2H3</accession>
<dbReference type="PANTHER" id="PTHR30060:SF0">
    <property type="entry name" value="COILED-COIL PROTEIN (DUF2040)-RELATED"/>
    <property type="match status" value="1"/>
</dbReference>
<organism evidence="3 4">
    <name type="scientific">Desulfomonile tiedjei (strain ATCC 49306 / DSM 6799 / DCB-1)</name>
    <dbReference type="NCBI Taxonomy" id="706587"/>
    <lineage>
        <taxon>Bacteria</taxon>
        <taxon>Pseudomonadati</taxon>
        <taxon>Thermodesulfobacteriota</taxon>
        <taxon>Desulfomonilia</taxon>
        <taxon>Desulfomonilales</taxon>
        <taxon>Desulfomonilaceae</taxon>
        <taxon>Desulfomonile</taxon>
    </lineage>
</organism>
<keyword evidence="2" id="KW-1133">Transmembrane helix</keyword>
<feature type="region of interest" description="Disordered" evidence="1">
    <location>
        <begin position="239"/>
        <end position="277"/>
    </location>
</feature>
<protein>
    <submittedName>
        <fullName evidence="3">Membrane protein TerC, possibly involved in tellurium resistance</fullName>
    </submittedName>
</protein>
<keyword evidence="2" id="KW-0812">Transmembrane</keyword>
<dbReference type="KEGG" id="dti:Desti_1048"/>
<dbReference type="PATRIC" id="fig|706587.4.peg.1196"/>
<feature type="transmembrane region" description="Helical" evidence="2">
    <location>
        <begin position="12"/>
        <end position="36"/>
    </location>
</feature>
<proteinExistence type="predicted"/>
<dbReference type="Proteomes" id="UP000006055">
    <property type="component" value="Chromosome"/>
</dbReference>
<dbReference type="OrthoDB" id="9805314at2"/>
<sequence length="277" mass="30432">MLELLTSTDAWIAFITLTALELVLGIDNIIFISILVDRLPEKRREFGRRLGLFLAMFMRIALLSVLSWLIGLTAPLFTILQQEISGRDLILIGGGLFLLWKSTKEIHHLLEGEREGVTKQLQSGFSAVIMQIMLVDLVFSLDSIITAVGMVDKLPVMIAAVVASVGLMMAFATPIGQFVSGHPTIKMLALSFLVVVGVVLIADGFGHHVPKGYIYFAMAFSVCVEMLNMRLRRRLIPAPEALTPTTEQDTAEKPQPTAPSESNDTLSEKKNENRAPG</sequence>